<protein>
    <recommendedName>
        <fullName evidence="1">Glycosyl transferase family 1 domain-containing protein</fullName>
    </recommendedName>
</protein>
<feature type="domain" description="Glycosyl transferase family 1" evidence="1">
    <location>
        <begin position="111"/>
        <end position="265"/>
    </location>
</feature>
<comment type="caution">
    <text evidence="2">The sequence shown here is derived from an EMBL/GenBank/DDBJ whole genome shotgun (WGS) entry which is preliminary data.</text>
</comment>
<reference evidence="2 3" key="1">
    <citation type="journal article" date="2016" name="Nat. Commun.">
        <title>Thousands of microbial genomes shed light on interconnected biogeochemical processes in an aquifer system.</title>
        <authorList>
            <person name="Anantharaman K."/>
            <person name="Brown C.T."/>
            <person name="Hug L.A."/>
            <person name="Sharon I."/>
            <person name="Castelle C.J."/>
            <person name="Probst A.J."/>
            <person name="Thomas B.C."/>
            <person name="Singh A."/>
            <person name="Wilkins M.J."/>
            <person name="Karaoz U."/>
            <person name="Brodie E.L."/>
            <person name="Williams K.H."/>
            <person name="Hubbard S.S."/>
            <person name="Banfield J.F."/>
        </authorList>
    </citation>
    <scope>NUCLEOTIDE SEQUENCE [LARGE SCALE GENOMIC DNA]</scope>
</reference>
<dbReference type="PANTHER" id="PTHR12526:SF630">
    <property type="entry name" value="GLYCOSYLTRANSFERASE"/>
    <property type="match status" value="1"/>
</dbReference>
<sequence length="291" mass="33015">MLVQPAQRFAPALLVFRMVSGMTIIGDAFTSIYDTLVNDRALARKWSLKAAYYFVLDMIFVQACDTLIFDTEEHKDFFVNTFRIKRRCVIVPVSIDMEAMKNITAEPLPTWNESYFRVLFWGYYIPLQGVEYIIRAAVVLKDHPHIRFTLLGGGQTKNEMVELVATMGVKKNIAFLPPVEHEELLRYTKGADLMLGIFGKSEKAGRVIPNKIIESAALGVPIVTGRSTPVERFFEEGENIFFCNMSDPEDLAKVILKAYNTKDLARIGRGGQEVVSRHFSTEHLCHILKTL</sequence>
<dbReference type="PANTHER" id="PTHR12526">
    <property type="entry name" value="GLYCOSYLTRANSFERASE"/>
    <property type="match status" value="1"/>
</dbReference>
<dbReference type="InterPro" id="IPR001296">
    <property type="entry name" value="Glyco_trans_1"/>
</dbReference>
<dbReference type="Pfam" id="PF00534">
    <property type="entry name" value="Glycos_transf_1"/>
    <property type="match status" value="1"/>
</dbReference>
<evidence type="ECO:0000313" key="2">
    <source>
        <dbReference type="EMBL" id="OGZ05817.1"/>
    </source>
</evidence>
<dbReference type="GO" id="GO:0016757">
    <property type="term" value="F:glycosyltransferase activity"/>
    <property type="evidence" value="ECO:0007669"/>
    <property type="project" value="InterPro"/>
</dbReference>
<name>A0A1G2CX08_9BACT</name>
<dbReference type="SUPFAM" id="SSF53756">
    <property type="entry name" value="UDP-Glycosyltransferase/glycogen phosphorylase"/>
    <property type="match status" value="1"/>
</dbReference>
<dbReference type="Proteomes" id="UP000177122">
    <property type="component" value="Unassembled WGS sequence"/>
</dbReference>
<dbReference type="Gene3D" id="3.40.50.2000">
    <property type="entry name" value="Glycogen Phosphorylase B"/>
    <property type="match status" value="2"/>
</dbReference>
<evidence type="ECO:0000259" key="1">
    <source>
        <dbReference type="Pfam" id="PF00534"/>
    </source>
</evidence>
<dbReference type="EMBL" id="MHLI01000006">
    <property type="protein sequence ID" value="OGZ05817.1"/>
    <property type="molecule type" value="Genomic_DNA"/>
</dbReference>
<dbReference type="AlphaFoldDB" id="A0A1G2CX08"/>
<proteinExistence type="predicted"/>
<accession>A0A1G2CX08</accession>
<evidence type="ECO:0000313" key="3">
    <source>
        <dbReference type="Proteomes" id="UP000177122"/>
    </source>
</evidence>
<organism evidence="2 3">
    <name type="scientific">Candidatus Lloydbacteria bacterium RIFCSPHIGHO2_01_FULL_49_22</name>
    <dbReference type="NCBI Taxonomy" id="1798658"/>
    <lineage>
        <taxon>Bacteria</taxon>
        <taxon>Candidatus Lloydiibacteriota</taxon>
    </lineage>
</organism>
<gene>
    <name evidence="2" type="ORF">A2845_03365</name>
</gene>